<protein>
    <submittedName>
        <fullName evidence="1">CLUMA_CG011601, isoform A</fullName>
    </submittedName>
</protein>
<evidence type="ECO:0000313" key="1">
    <source>
        <dbReference type="EMBL" id="CRK98239.1"/>
    </source>
</evidence>
<dbReference type="EMBL" id="CVRI01000047">
    <property type="protein sequence ID" value="CRK98239.1"/>
    <property type="molecule type" value="Genomic_DNA"/>
</dbReference>
<gene>
    <name evidence="1" type="ORF">CLUMA_CG011601</name>
</gene>
<name>A0A1J1ID73_9DIPT</name>
<organism evidence="1 2">
    <name type="scientific">Clunio marinus</name>
    <dbReference type="NCBI Taxonomy" id="568069"/>
    <lineage>
        <taxon>Eukaryota</taxon>
        <taxon>Metazoa</taxon>
        <taxon>Ecdysozoa</taxon>
        <taxon>Arthropoda</taxon>
        <taxon>Hexapoda</taxon>
        <taxon>Insecta</taxon>
        <taxon>Pterygota</taxon>
        <taxon>Neoptera</taxon>
        <taxon>Endopterygota</taxon>
        <taxon>Diptera</taxon>
        <taxon>Nematocera</taxon>
        <taxon>Chironomoidea</taxon>
        <taxon>Chironomidae</taxon>
        <taxon>Clunio</taxon>
    </lineage>
</organism>
<dbReference type="AlphaFoldDB" id="A0A1J1ID73"/>
<dbReference type="Proteomes" id="UP000183832">
    <property type="component" value="Unassembled WGS sequence"/>
</dbReference>
<accession>A0A1J1ID73</accession>
<evidence type="ECO:0000313" key="2">
    <source>
        <dbReference type="Proteomes" id="UP000183832"/>
    </source>
</evidence>
<proteinExistence type="predicted"/>
<sequence>MTLEQQQSNKYLSTPAIFQFHQQEKKLQQQTNFDLALIDQTTRIHLELVNGGISEEFLPFIFISGTQKSLKSICNLQNDDK</sequence>
<keyword evidence="2" id="KW-1185">Reference proteome</keyword>
<reference evidence="1 2" key="1">
    <citation type="submission" date="2015-04" db="EMBL/GenBank/DDBJ databases">
        <authorList>
            <person name="Syromyatnikov M.Y."/>
            <person name="Popov V.N."/>
        </authorList>
    </citation>
    <scope>NUCLEOTIDE SEQUENCE [LARGE SCALE GENOMIC DNA]</scope>
</reference>